<protein>
    <submittedName>
        <fullName evidence="4">Sensor histidine kinase</fullName>
    </submittedName>
</protein>
<evidence type="ECO:0000256" key="1">
    <source>
        <dbReference type="SAM" id="Coils"/>
    </source>
</evidence>
<dbReference type="EMBL" id="JACOOR010000004">
    <property type="protein sequence ID" value="MBC5659835.1"/>
    <property type="molecule type" value="Genomic_DNA"/>
</dbReference>
<feature type="coiled-coil region" evidence="1">
    <location>
        <begin position="56"/>
        <end position="97"/>
    </location>
</feature>
<keyword evidence="5" id="KW-1185">Reference proteome</keyword>
<dbReference type="AlphaFoldDB" id="A0A923LC17"/>
<proteinExistence type="predicted"/>
<keyword evidence="2" id="KW-0472">Membrane</keyword>
<feature type="domain" description="Sensor histidine kinase NatK-like C-terminal" evidence="3">
    <location>
        <begin position="170"/>
        <end position="259"/>
    </location>
</feature>
<reference evidence="4" key="1">
    <citation type="submission" date="2020-08" db="EMBL/GenBank/DDBJ databases">
        <title>Genome public.</title>
        <authorList>
            <person name="Liu C."/>
            <person name="Sun Q."/>
        </authorList>
    </citation>
    <scope>NUCLEOTIDE SEQUENCE</scope>
    <source>
        <strain evidence="4">NSJ-68</strain>
    </source>
</reference>
<keyword evidence="4" id="KW-0808">Transferase</keyword>
<dbReference type="RefSeq" id="WP_186872134.1">
    <property type="nucleotide sequence ID" value="NZ_JACOOR010000004.1"/>
</dbReference>
<dbReference type="Gene3D" id="3.30.565.10">
    <property type="entry name" value="Histidine kinase-like ATPase, C-terminal domain"/>
    <property type="match status" value="1"/>
</dbReference>
<gene>
    <name evidence="4" type="ORF">H8S44_08635</name>
</gene>
<name>A0A923LC17_9FIRM</name>
<keyword evidence="2" id="KW-1133">Transmembrane helix</keyword>
<dbReference type="InterPro" id="IPR036890">
    <property type="entry name" value="HATPase_C_sf"/>
</dbReference>
<evidence type="ECO:0000259" key="3">
    <source>
        <dbReference type="Pfam" id="PF14501"/>
    </source>
</evidence>
<evidence type="ECO:0000313" key="4">
    <source>
        <dbReference type="EMBL" id="MBC5659835.1"/>
    </source>
</evidence>
<dbReference type="SUPFAM" id="SSF55874">
    <property type="entry name" value="ATPase domain of HSP90 chaperone/DNA topoisomerase II/histidine kinase"/>
    <property type="match status" value="1"/>
</dbReference>
<dbReference type="GO" id="GO:0016301">
    <property type="term" value="F:kinase activity"/>
    <property type="evidence" value="ECO:0007669"/>
    <property type="project" value="UniProtKB-KW"/>
</dbReference>
<dbReference type="CDD" id="cd16935">
    <property type="entry name" value="HATPase_AgrC-ComD-like"/>
    <property type="match status" value="1"/>
</dbReference>
<feature type="transmembrane region" description="Helical" evidence="2">
    <location>
        <begin position="32"/>
        <end position="54"/>
    </location>
</feature>
<dbReference type="InterPro" id="IPR032834">
    <property type="entry name" value="NatK-like_C"/>
</dbReference>
<organism evidence="4 5">
    <name type="scientific">Anaerosacchariphilus hominis</name>
    <dbReference type="NCBI Taxonomy" id="2763017"/>
    <lineage>
        <taxon>Bacteria</taxon>
        <taxon>Bacillati</taxon>
        <taxon>Bacillota</taxon>
        <taxon>Clostridia</taxon>
        <taxon>Lachnospirales</taxon>
        <taxon>Lachnospiraceae</taxon>
        <taxon>Anaerosacchariphilus</taxon>
    </lineage>
</organism>
<comment type="caution">
    <text evidence="4">The sequence shown here is derived from an EMBL/GenBank/DDBJ whole genome shotgun (WGS) entry which is preliminary data.</text>
</comment>
<keyword evidence="1" id="KW-0175">Coiled coil</keyword>
<accession>A0A923LC17</accession>
<evidence type="ECO:0000256" key="2">
    <source>
        <dbReference type="SAM" id="Phobius"/>
    </source>
</evidence>
<dbReference type="Proteomes" id="UP000649345">
    <property type="component" value="Unassembled WGS sequence"/>
</dbReference>
<evidence type="ECO:0000313" key="5">
    <source>
        <dbReference type="Proteomes" id="UP000649345"/>
    </source>
</evidence>
<keyword evidence="2" id="KW-0812">Transmembrane</keyword>
<sequence length="272" mass="31196">MTKKTYALLALLPISQMLLLSAYQNHRLSALTTLAILLNLLADLVLIYLFFWGFQKKRQERKLAELQYLQEAERRQNEALEQKHAELLSMRADLNQQLSRIRLLLEKGDTDAAEADIASVQQTLDHTRIREYCQHQVVNAILTEKDRQCQALGIRTDYQLLIPRKLPIDPLHLCSIFSNLMDNAIEALRELPEEQRSLTLHGALRGSYLLVRLENPASRKHAERPIRTGHGYGSQILQDIADTYDGYFQCDFDNGVFRAIMAVKVDRIGGKN</sequence>
<keyword evidence="4" id="KW-0418">Kinase</keyword>
<dbReference type="Pfam" id="PF14501">
    <property type="entry name" value="HATPase_c_5"/>
    <property type="match status" value="1"/>
</dbReference>